<dbReference type="Proteomes" id="UP001614216">
    <property type="component" value="Unassembled WGS sequence"/>
</dbReference>
<evidence type="ECO:0000256" key="5">
    <source>
        <dbReference type="SAM" id="Phobius"/>
    </source>
</evidence>
<feature type="transmembrane region" description="Helical" evidence="5">
    <location>
        <begin position="248"/>
        <end position="265"/>
    </location>
</feature>
<dbReference type="RefSeq" id="WP_396569485.1">
    <property type="nucleotide sequence ID" value="NZ_JBITRD010000007.1"/>
</dbReference>
<keyword evidence="5" id="KW-1133">Transmembrane helix</keyword>
<evidence type="ECO:0000256" key="1">
    <source>
        <dbReference type="ARBA" id="ARBA00004776"/>
    </source>
</evidence>
<evidence type="ECO:0000256" key="3">
    <source>
        <dbReference type="ARBA" id="ARBA00022676"/>
    </source>
</evidence>
<dbReference type="SUPFAM" id="SSF53448">
    <property type="entry name" value="Nucleotide-diphospho-sugar transferases"/>
    <property type="match status" value="1"/>
</dbReference>
<dbReference type="InterPro" id="IPR001173">
    <property type="entry name" value="Glyco_trans_2-like"/>
</dbReference>
<name>A0ABW8AXK4_9FIRM</name>
<comment type="pathway">
    <text evidence="1">Cell wall biogenesis; cell wall polysaccharide biosynthesis.</text>
</comment>
<dbReference type="EMBL" id="JBITRD010000007">
    <property type="protein sequence ID" value="MFI7845110.1"/>
    <property type="molecule type" value="Genomic_DNA"/>
</dbReference>
<dbReference type="InterPro" id="IPR029044">
    <property type="entry name" value="Nucleotide-diphossugar_trans"/>
</dbReference>
<gene>
    <name evidence="7" type="ORF">ACIF0M_06090</name>
</gene>
<dbReference type="Pfam" id="PF00535">
    <property type="entry name" value="Glycos_transf_2"/>
    <property type="match status" value="1"/>
</dbReference>
<feature type="domain" description="Glycosyltransferase 2-like" evidence="6">
    <location>
        <begin position="5"/>
        <end position="176"/>
    </location>
</feature>
<dbReference type="CDD" id="cd04186">
    <property type="entry name" value="GT_2_like_c"/>
    <property type="match status" value="1"/>
</dbReference>
<dbReference type="PANTHER" id="PTHR43179:SF12">
    <property type="entry name" value="GALACTOFURANOSYLTRANSFERASE GLFT2"/>
    <property type="match status" value="1"/>
</dbReference>
<evidence type="ECO:0000256" key="4">
    <source>
        <dbReference type="ARBA" id="ARBA00022679"/>
    </source>
</evidence>
<keyword evidence="8" id="KW-1185">Reference proteome</keyword>
<keyword evidence="3 7" id="KW-0328">Glycosyltransferase</keyword>
<dbReference type="EC" id="2.4.-.-" evidence="7"/>
<proteinExistence type="inferred from homology"/>
<reference evidence="7 8" key="1">
    <citation type="submission" date="2024-08" db="EMBL/GenBank/DDBJ databases">
        <authorList>
            <person name="Vancuren S.J."/>
            <person name="Allen-Vercoe E."/>
        </authorList>
    </citation>
    <scope>NUCLEOTIDE SEQUENCE [LARGE SCALE GENOMIC DNA]</scope>
    <source>
        <strain evidence="7 8">16-6-I_42_FAA</strain>
    </source>
</reference>
<keyword evidence="5" id="KW-0472">Membrane</keyword>
<keyword evidence="4 7" id="KW-0808">Transferase</keyword>
<evidence type="ECO:0000259" key="6">
    <source>
        <dbReference type="Pfam" id="PF00535"/>
    </source>
</evidence>
<evidence type="ECO:0000313" key="7">
    <source>
        <dbReference type="EMBL" id="MFI7845110.1"/>
    </source>
</evidence>
<organism evidence="7 8">
    <name type="scientific">Dorea amylophila</name>
    <dbReference type="NCBI Taxonomy" id="2981789"/>
    <lineage>
        <taxon>Bacteria</taxon>
        <taxon>Bacillati</taxon>
        <taxon>Bacillota</taxon>
        <taxon>Clostridia</taxon>
        <taxon>Lachnospirales</taxon>
        <taxon>Lachnospiraceae</taxon>
        <taxon>Dorea</taxon>
    </lineage>
</organism>
<dbReference type="Gene3D" id="3.90.550.10">
    <property type="entry name" value="Spore Coat Polysaccharide Biosynthesis Protein SpsA, Chain A"/>
    <property type="match status" value="1"/>
</dbReference>
<dbReference type="PANTHER" id="PTHR43179">
    <property type="entry name" value="RHAMNOSYLTRANSFERASE WBBL"/>
    <property type="match status" value="1"/>
</dbReference>
<evidence type="ECO:0000313" key="8">
    <source>
        <dbReference type="Proteomes" id="UP001614216"/>
    </source>
</evidence>
<comment type="similarity">
    <text evidence="2">Belongs to the glycosyltransferase 2 family.</text>
</comment>
<comment type="caution">
    <text evidence="7">The sequence shown here is derived from an EMBL/GenBank/DDBJ whole genome shotgun (WGS) entry which is preliminary data.</text>
</comment>
<evidence type="ECO:0000256" key="2">
    <source>
        <dbReference type="ARBA" id="ARBA00006739"/>
    </source>
</evidence>
<accession>A0ABW8AXK4</accession>
<dbReference type="GO" id="GO:0016757">
    <property type="term" value="F:glycosyltransferase activity"/>
    <property type="evidence" value="ECO:0007669"/>
    <property type="project" value="UniProtKB-KW"/>
</dbReference>
<keyword evidence="5" id="KW-0812">Transmembrane</keyword>
<sequence>MCEVTIIIPNYKGKEHLFPCVKSLYEQDRTEKKILIIDNASEDGSIEQVKELYPEIECVMLDKNYGFCRAVNIGIEKSDTPYVILLNNDTVIRKNYVRYLLETIKAEPNTFSIEPKMIQYHDSSRIDSAGTYYNALGWAFAYGKDKKVENYQHARKIFAACAGAAIYRREVFEKIGMFDEKHFAYLEDVDVGYRARIAGYDNRYEPKAEVIHVGSAASGARYNEFKIRLSSRNNVYLLYKNMPLGQKILNSPLLFAGFLIKYIFFQRKGYGKLYLDGLKEGWHMGEKKDKVEYKNSNLKNYIKIQIELWCNIFKRLM</sequence>
<protein>
    <submittedName>
        <fullName evidence="7">Glycosyltransferase family 2 protein</fullName>
        <ecNumber evidence="7">2.4.-.-</ecNumber>
    </submittedName>
</protein>